<dbReference type="GO" id="GO:0007064">
    <property type="term" value="P:mitotic sister chromatid cohesion"/>
    <property type="evidence" value="ECO:0007669"/>
    <property type="project" value="TreeGrafter"/>
</dbReference>
<sequence length="351" mass="40045">MQKKIESFFKPPQVPKFAMPSSYFNDLSDDTSVKQPLKIQIKYTREALDSLQSARIREDCGLIGEEELNEGRGNREKLKIVRRKEKVLNKKRSYAQFHLELGQSDFLLHTCKICGIKYAKGDEADEKIHITFHKNYTIGIPFKGWRHEREIHLATLKRDRIVLVLNSDPPAQRKKVQEVVRMMEIELGDGWIFHENCKVYLFISCHRIAGCMVVEPITTAYRIFSRSVDKAPDDVDVKNVKQRPSVLQFGEICFHREVAKKHRSSEATDSKLLGSILCEEEATPASCGVRAIWVSPSNRRKHIATHLLDAVRQSFNEDHVLGPTALAFSQPTSAGKALASKYTGTESFLVY</sequence>
<protein>
    <submittedName>
        <fullName evidence="12">Uncharacterized protein</fullName>
    </submittedName>
</protein>
<dbReference type="Pfam" id="PF13878">
    <property type="entry name" value="zf-C2H2_3"/>
    <property type="match status" value="1"/>
</dbReference>
<evidence type="ECO:0000256" key="1">
    <source>
        <dbReference type="ARBA" id="ARBA00004123"/>
    </source>
</evidence>
<evidence type="ECO:0000259" key="11">
    <source>
        <dbReference type="Pfam" id="PF13880"/>
    </source>
</evidence>
<evidence type="ECO:0000259" key="10">
    <source>
        <dbReference type="Pfam" id="PF13878"/>
    </source>
</evidence>
<comment type="subcellular location">
    <subcellularLocation>
        <location evidence="1">Nucleus</location>
    </subcellularLocation>
</comment>
<evidence type="ECO:0000313" key="12">
    <source>
        <dbReference type="EMBL" id="MBA4656979.1"/>
    </source>
</evidence>
<dbReference type="InterPro" id="IPR028009">
    <property type="entry name" value="ESCO_Acetyltransf_dom"/>
</dbReference>
<keyword evidence="3" id="KW-0808">Transferase</keyword>
<dbReference type="InterPro" id="IPR028005">
    <property type="entry name" value="AcTrfase_ESCO_Znf_dom"/>
</dbReference>
<evidence type="ECO:0000256" key="5">
    <source>
        <dbReference type="ARBA" id="ARBA00022771"/>
    </source>
</evidence>
<dbReference type="GO" id="GO:0008270">
    <property type="term" value="F:zinc ion binding"/>
    <property type="evidence" value="ECO:0007669"/>
    <property type="project" value="UniProtKB-KW"/>
</dbReference>
<dbReference type="Pfam" id="PF13880">
    <property type="entry name" value="Acetyltransf_13"/>
    <property type="match status" value="1"/>
</dbReference>
<dbReference type="GO" id="GO:0061733">
    <property type="term" value="F:protein-lysine-acetyltransferase activity"/>
    <property type="evidence" value="ECO:0007669"/>
    <property type="project" value="TreeGrafter"/>
</dbReference>
<keyword evidence="4" id="KW-0479">Metal-binding</keyword>
<dbReference type="Gene3D" id="3.40.630.30">
    <property type="match status" value="1"/>
</dbReference>
<reference evidence="12" key="1">
    <citation type="journal article" date="2013" name="J. Plant Res.">
        <title>Effect of fungi and light on seed germination of three Opuntia species from semiarid lands of central Mexico.</title>
        <authorList>
            <person name="Delgado-Sanchez P."/>
            <person name="Jimenez-Bremont J.F."/>
            <person name="Guerrero-Gonzalez Mde L."/>
            <person name="Flores J."/>
        </authorList>
    </citation>
    <scope>NUCLEOTIDE SEQUENCE</scope>
    <source>
        <tissue evidence="12">Cladode</tissue>
    </source>
</reference>
<keyword evidence="5" id="KW-0863">Zinc-finger</keyword>
<keyword evidence="6" id="KW-0862">Zinc</keyword>
<dbReference type="EMBL" id="GISG01194304">
    <property type="protein sequence ID" value="MBA4656978.1"/>
    <property type="molecule type" value="Transcribed_RNA"/>
</dbReference>
<evidence type="ECO:0000256" key="3">
    <source>
        <dbReference type="ARBA" id="ARBA00022679"/>
    </source>
</evidence>
<feature type="domain" description="N-acetyltransferase ESCO acetyl-transferase" evidence="11">
    <location>
        <begin position="283"/>
        <end position="351"/>
    </location>
</feature>
<keyword evidence="9" id="KW-0012">Acyltransferase</keyword>
<proteinExistence type="inferred from homology"/>
<dbReference type="GO" id="GO:0005634">
    <property type="term" value="C:nucleus"/>
    <property type="evidence" value="ECO:0007669"/>
    <property type="project" value="UniProtKB-SubCell"/>
</dbReference>
<dbReference type="EMBL" id="GISG01194305">
    <property type="protein sequence ID" value="MBA4656979.1"/>
    <property type="molecule type" value="Transcribed_RNA"/>
</dbReference>
<evidence type="ECO:0000256" key="9">
    <source>
        <dbReference type="ARBA" id="ARBA00023315"/>
    </source>
</evidence>
<reference evidence="12" key="2">
    <citation type="submission" date="2020-07" db="EMBL/GenBank/DDBJ databases">
        <authorList>
            <person name="Vera ALvarez R."/>
            <person name="Arias-Moreno D.M."/>
            <person name="Jimenez-Jacinto V."/>
            <person name="Jimenez-Bremont J.F."/>
            <person name="Swaminathan K."/>
            <person name="Moose S.P."/>
            <person name="Guerrero-Gonzalez M.L."/>
            <person name="Marino-Ramirez L."/>
            <person name="Landsman D."/>
            <person name="Rodriguez-Kessler M."/>
            <person name="Delgado-Sanchez P."/>
        </authorList>
    </citation>
    <scope>NUCLEOTIDE SEQUENCE</scope>
    <source>
        <tissue evidence="12">Cladode</tissue>
    </source>
</reference>
<feature type="domain" description="N-acetyltransferase ESCO zinc-finger" evidence="10">
    <location>
        <begin position="96"/>
        <end position="135"/>
    </location>
</feature>
<comment type="similarity">
    <text evidence="2">Belongs to the acetyltransferase family. ECO subfamily.</text>
</comment>
<keyword evidence="7" id="KW-0539">Nucleus</keyword>
<dbReference type="AlphaFoldDB" id="A0A7C9A1E5"/>
<accession>A0A7C9A1E5</accession>
<evidence type="ECO:0000256" key="7">
    <source>
        <dbReference type="ARBA" id="ARBA00023242"/>
    </source>
</evidence>
<keyword evidence="8" id="KW-0131">Cell cycle</keyword>
<evidence type="ECO:0000256" key="2">
    <source>
        <dbReference type="ARBA" id="ARBA00005816"/>
    </source>
</evidence>
<evidence type="ECO:0000256" key="8">
    <source>
        <dbReference type="ARBA" id="ARBA00023306"/>
    </source>
</evidence>
<evidence type="ECO:0000256" key="6">
    <source>
        <dbReference type="ARBA" id="ARBA00022833"/>
    </source>
</evidence>
<dbReference type="CDD" id="cd04301">
    <property type="entry name" value="NAT_SF"/>
    <property type="match status" value="1"/>
</dbReference>
<dbReference type="PANTHER" id="PTHR45884:SF2">
    <property type="entry name" value="N-ACETYLTRANSFERASE ECO"/>
    <property type="match status" value="1"/>
</dbReference>
<organism evidence="12">
    <name type="scientific">Opuntia streptacantha</name>
    <name type="common">Prickly pear cactus</name>
    <name type="synonym">Opuntia cardona</name>
    <dbReference type="NCBI Taxonomy" id="393608"/>
    <lineage>
        <taxon>Eukaryota</taxon>
        <taxon>Viridiplantae</taxon>
        <taxon>Streptophyta</taxon>
        <taxon>Embryophyta</taxon>
        <taxon>Tracheophyta</taxon>
        <taxon>Spermatophyta</taxon>
        <taxon>Magnoliopsida</taxon>
        <taxon>eudicotyledons</taxon>
        <taxon>Gunneridae</taxon>
        <taxon>Pentapetalae</taxon>
        <taxon>Caryophyllales</taxon>
        <taxon>Cactineae</taxon>
        <taxon>Cactaceae</taxon>
        <taxon>Opuntioideae</taxon>
        <taxon>Opuntia</taxon>
    </lineage>
</organism>
<dbReference type="PANTHER" id="PTHR45884">
    <property type="entry name" value="N-ACETYLTRANSFERASE ECO"/>
    <property type="match status" value="1"/>
</dbReference>
<name>A0A7C9A1E5_OPUST</name>
<evidence type="ECO:0000256" key="4">
    <source>
        <dbReference type="ARBA" id="ARBA00022723"/>
    </source>
</evidence>
<dbReference type="GO" id="GO:0000785">
    <property type="term" value="C:chromatin"/>
    <property type="evidence" value="ECO:0007669"/>
    <property type="project" value="TreeGrafter"/>
</dbReference>